<accession>A0A1C6RRB0</accession>
<dbReference type="Proteomes" id="UP000199699">
    <property type="component" value="Unassembled WGS sequence"/>
</dbReference>
<reference evidence="1 2" key="1">
    <citation type="submission" date="2016-06" db="EMBL/GenBank/DDBJ databases">
        <authorList>
            <person name="Kjaerup R.B."/>
            <person name="Dalgaard T.S."/>
            <person name="Juul-Madsen H.R."/>
        </authorList>
    </citation>
    <scope>NUCLEOTIDE SEQUENCE [LARGE SCALE GENOMIC DNA]</scope>
    <source>
        <strain evidence="1 2">DSM 43818</strain>
    </source>
</reference>
<dbReference type="EMBL" id="FMHT01000003">
    <property type="protein sequence ID" value="SCL19694.1"/>
    <property type="molecule type" value="Genomic_DNA"/>
</dbReference>
<name>A0A1C6RRB0_9ACTN</name>
<proteinExistence type="predicted"/>
<evidence type="ECO:0008006" key="3">
    <source>
        <dbReference type="Google" id="ProtNLM"/>
    </source>
</evidence>
<gene>
    <name evidence="1" type="ORF">GA0070616_1802</name>
</gene>
<sequence length="98" mass="10062">MVEVPFTVEPEVLRRAARALGDEGYRLCHGLTGVPGLVVAAPGWAAGAATAVLEAAVHGWCGRLGARVAATGEAVRGAAEAYESVDDRAAARLRAVPR</sequence>
<dbReference type="AlphaFoldDB" id="A0A1C6RRB0"/>
<dbReference type="OrthoDB" id="3403967at2"/>
<organism evidence="1 2">
    <name type="scientific">Micromonospora nigra</name>
    <dbReference type="NCBI Taxonomy" id="145857"/>
    <lineage>
        <taxon>Bacteria</taxon>
        <taxon>Bacillati</taxon>
        <taxon>Actinomycetota</taxon>
        <taxon>Actinomycetes</taxon>
        <taxon>Micromonosporales</taxon>
        <taxon>Micromonosporaceae</taxon>
        <taxon>Micromonospora</taxon>
    </lineage>
</organism>
<keyword evidence="2" id="KW-1185">Reference proteome</keyword>
<dbReference type="STRING" id="145857.GA0070616_1802"/>
<evidence type="ECO:0000313" key="1">
    <source>
        <dbReference type="EMBL" id="SCL19694.1"/>
    </source>
</evidence>
<protein>
    <recommendedName>
        <fullName evidence="3">Excreted virulence factor EspC, type VII ESX diderm</fullName>
    </recommendedName>
</protein>
<evidence type="ECO:0000313" key="2">
    <source>
        <dbReference type="Proteomes" id="UP000199699"/>
    </source>
</evidence>